<name>A0A8S3ZF51_9EUPU</name>
<feature type="binding site" evidence="4">
    <location>
        <position position="159"/>
    </location>
    <ligand>
        <name>Mg(2+)</name>
        <dbReference type="ChEBI" id="CHEBI:18420"/>
    </ligand>
</feature>
<dbReference type="Gene3D" id="3.40.50.300">
    <property type="entry name" value="P-loop containing nucleotide triphosphate hydrolases"/>
    <property type="match status" value="1"/>
</dbReference>
<dbReference type="CDD" id="cd00878">
    <property type="entry name" value="Arf_Arl"/>
    <property type="match status" value="1"/>
</dbReference>
<dbReference type="InterPro" id="IPR024156">
    <property type="entry name" value="Small_GTPase_ARF"/>
</dbReference>
<keyword evidence="1 3" id="KW-0547">Nucleotide-binding</keyword>
<dbReference type="NCBIfam" id="TIGR00231">
    <property type="entry name" value="small_GTP"/>
    <property type="match status" value="1"/>
</dbReference>
<dbReference type="PRINTS" id="PR00328">
    <property type="entry name" value="SAR1GTPBP"/>
</dbReference>
<dbReference type="FunFam" id="3.40.50.300:FF:000486">
    <property type="entry name" value="E3 ubiquitin-protein ligase TRIM23"/>
    <property type="match status" value="1"/>
</dbReference>
<comment type="similarity">
    <text evidence="5">Belongs to the small GTPase superfamily. Arf family.</text>
</comment>
<feature type="non-terminal residue" evidence="6">
    <location>
        <position position="1"/>
    </location>
</feature>
<dbReference type="SMART" id="SM00175">
    <property type="entry name" value="RAB"/>
    <property type="match status" value="1"/>
</dbReference>
<organism evidence="6 7">
    <name type="scientific">Candidula unifasciata</name>
    <dbReference type="NCBI Taxonomy" id="100452"/>
    <lineage>
        <taxon>Eukaryota</taxon>
        <taxon>Metazoa</taxon>
        <taxon>Spiralia</taxon>
        <taxon>Lophotrochozoa</taxon>
        <taxon>Mollusca</taxon>
        <taxon>Gastropoda</taxon>
        <taxon>Heterobranchia</taxon>
        <taxon>Euthyneura</taxon>
        <taxon>Panpulmonata</taxon>
        <taxon>Eupulmonata</taxon>
        <taxon>Stylommatophora</taxon>
        <taxon>Helicina</taxon>
        <taxon>Helicoidea</taxon>
        <taxon>Geomitridae</taxon>
        <taxon>Candidula</taxon>
    </lineage>
</organism>
<sequence length="298" mass="33854">VLGSAEQARVKIKAYFNELRENLNRQEMAALAAVDTHIREKLCSLRQQQEDMAVLMAQINSVCHQCEATLQQDDPKIMLAKPEVSHLLDTLQKQQQQFMDLADQIALEPTIPITFTKDNRVHIGPKIEMRVVTLGLDGAGKTSILFKLKQNEFIPTIPTIGFNVETVEYKNFKFTIWDVGGQHKIRPLWRHYYFNTQAVIYVVDSSNRERLDEAQSELVKLVQEKELKEASLLIFANKQDIDKCVTIEEITEQFGLLKLCCNRSWHLQACDGKSGQGLADGLEWLSRQMVAAGAPELA</sequence>
<reference evidence="6" key="1">
    <citation type="submission" date="2021-04" db="EMBL/GenBank/DDBJ databases">
        <authorList>
            <consortium name="Molecular Ecology Group"/>
        </authorList>
    </citation>
    <scope>NUCLEOTIDE SEQUENCE</scope>
</reference>
<accession>A0A8S3ZF51</accession>
<comment type="caution">
    <text evidence="6">The sequence shown here is derived from an EMBL/GenBank/DDBJ whole genome shotgun (WGS) entry which is preliminary data.</text>
</comment>
<keyword evidence="4" id="KW-0479">Metal-binding</keyword>
<feature type="binding site" evidence="4">
    <location>
        <position position="142"/>
    </location>
    <ligand>
        <name>Mg(2+)</name>
        <dbReference type="ChEBI" id="CHEBI:18420"/>
    </ligand>
</feature>
<dbReference type="GO" id="GO:0003924">
    <property type="term" value="F:GTPase activity"/>
    <property type="evidence" value="ECO:0007669"/>
    <property type="project" value="InterPro"/>
</dbReference>
<dbReference type="Pfam" id="PF00025">
    <property type="entry name" value="Arf"/>
    <property type="match status" value="1"/>
</dbReference>
<dbReference type="PROSITE" id="PS51419">
    <property type="entry name" value="RAB"/>
    <property type="match status" value="1"/>
</dbReference>
<dbReference type="GO" id="GO:0046872">
    <property type="term" value="F:metal ion binding"/>
    <property type="evidence" value="ECO:0007669"/>
    <property type="project" value="UniProtKB-KW"/>
</dbReference>
<keyword evidence="4" id="KW-0460">Magnesium</keyword>
<dbReference type="GO" id="GO:0005525">
    <property type="term" value="F:GTP binding"/>
    <property type="evidence" value="ECO:0007669"/>
    <property type="project" value="UniProtKB-KW"/>
</dbReference>
<dbReference type="SMART" id="SM00178">
    <property type="entry name" value="SAR"/>
    <property type="match status" value="1"/>
</dbReference>
<evidence type="ECO:0000313" key="7">
    <source>
        <dbReference type="Proteomes" id="UP000678393"/>
    </source>
</evidence>
<dbReference type="SUPFAM" id="SSF52540">
    <property type="entry name" value="P-loop containing nucleoside triphosphate hydrolases"/>
    <property type="match status" value="1"/>
</dbReference>
<dbReference type="PROSITE" id="PS51417">
    <property type="entry name" value="ARF"/>
    <property type="match status" value="1"/>
</dbReference>
<dbReference type="Proteomes" id="UP000678393">
    <property type="component" value="Unassembled WGS sequence"/>
</dbReference>
<dbReference type="InterPro" id="IPR027417">
    <property type="entry name" value="P-loop_NTPase"/>
</dbReference>
<evidence type="ECO:0000256" key="2">
    <source>
        <dbReference type="ARBA" id="ARBA00023134"/>
    </source>
</evidence>
<keyword evidence="2 3" id="KW-0342">GTP-binding</keyword>
<protein>
    <submittedName>
        <fullName evidence="6">Uncharacterized protein</fullName>
    </submittedName>
</protein>
<feature type="binding site" evidence="3">
    <location>
        <begin position="237"/>
        <end position="240"/>
    </location>
    <ligand>
        <name>GTP</name>
        <dbReference type="ChEBI" id="CHEBI:37565"/>
    </ligand>
</feature>
<evidence type="ECO:0000256" key="4">
    <source>
        <dbReference type="PIRSR" id="PIRSR606689-2"/>
    </source>
</evidence>
<dbReference type="InterPro" id="IPR005225">
    <property type="entry name" value="Small_GTP-bd"/>
</dbReference>
<feature type="binding site" evidence="3">
    <location>
        <position position="181"/>
    </location>
    <ligand>
        <name>GTP</name>
        <dbReference type="ChEBI" id="CHEBI:37565"/>
    </ligand>
</feature>
<keyword evidence="7" id="KW-1185">Reference proteome</keyword>
<dbReference type="InterPro" id="IPR006689">
    <property type="entry name" value="Small_GTPase_ARF/SAR"/>
</dbReference>
<evidence type="ECO:0000256" key="1">
    <source>
        <dbReference type="ARBA" id="ARBA00022741"/>
    </source>
</evidence>
<evidence type="ECO:0000256" key="5">
    <source>
        <dbReference type="RuleBase" id="RU003925"/>
    </source>
</evidence>
<evidence type="ECO:0000256" key="3">
    <source>
        <dbReference type="PIRSR" id="PIRSR606689-1"/>
    </source>
</evidence>
<dbReference type="SMART" id="SM00177">
    <property type="entry name" value="ARF"/>
    <property type="match status" value="1"/>
</dbReference>
<evidence type="ECO:0000313" key="6">
    <source>
        <dbReference type="EMBL" id="CAG5128097.1"/>
    </source>
</evidence>
<dbReference type="EMBL" id="CAJHNH020002922">
    <property type="protein sequence ID" value="CAG5128097.1"/>
    <property type="molecule type" value="Genomic_DNA"/>
</dbReference>
<dbReference type="OrthoDB" id="2011769at2759"/>
<gene>
    <name evidence="6" type="ORF">CUNI_LOCUS13655</name>
</gene>
<proteinExistence type="inferred from homology"/>
<feature type="binding site" evidence="3">
    <location>
        <begin position="135"/>
        <end position="142"/>
    </location>
    <ligand>
        <name>GTP</name>
        <dbReference type="ChEBI" id="CHEBI:37565"/>
    </ligand>
</feature>
<dbReference type="PANTHER" id="PTHR11711">
    <property type="entry name" value="ADP RIBOSYLATION FACTOR-RELATED"/>
    <property type="match status" value="1"/>
</dbReference>
<dbReference type="AlphaFoldDB" id="A0A8S3ZF51"/>